<name>A0A935K611_9RHOO</name>
<dbReference type="Pfam" id="PF10982">
    <property type="entry name" value="DUF2789"/>
    <property type="match status" value="1"/>
</dbReference>
<comment type="caution">
    <text evidence="1">The sequence shown here is derived from an EMBL/GenBank/DDBJ whole genome shotgun (WGS) entry which is preliminary data.</text>
</comment>
<dbReference type="Proteomes" id="UP000739411">
    <property type="component" value="Unassembled WGS sequence"/>
</dbReference>
<dbReference type="InterPro" id="IPR021250">
    <property type="entry name" value="DUF2789"/>
</dbReference>
<evidence type="ECO:0000313" key="2">
    <source>
        <dbReference type="Proteomes" id="UP000739411"/>
    </source>
</evidence>
<proteinExistence type="predicted"/>
<sequence>MERPIHNMSNLFAQLGLANDEAAIAQFIATHHPLAGNVQLHQAHFWTASQAGFLCEAIRDDADWAEIADELSAELRAKH</sequence>
<accession>A0A935K611</accession>
<dbReference type="AlphaFoldDB" id="A0A935K611"/>
<dbReference type="InterPro" id="IPR038086">
    <property type="entry name" value="DUF2789_sf"/>
</dbReference>
<dbReference type="Gene3D" id="1.10.10.1130">
    <property type="entry name" value="Uncharacterised protein PF10982, DUF2789"/>
    <property type="match status" value="1"/>
</dbReference>
<dbReference type="EMBL" id="JADJMS010000047">
    <property type="protein sequence ID" value="MBK7416983.1"/>
    <property type="molecule type" value="Genomic_DNA"/>
</dbReference>
<reference evidence="1 2" key="1">
    <citation type="submission" date="2020-10" db="EMBL/GenBank/DDBJ databases">
        <title>Connecting structure to function with the recovery of over 1000 high-quality activated sludge metagenome-assembled genomes encoding full-length rRNA genes using long-read sequencing.</title>
        <authorList>
            <person name="Singleton C.M."/>
            <person name="Petriglieri F."/>
            <person name="Kristensen J.M."/>
            <person name="Kirkegaard R.H."/>
            <person name="Michaelsen T.Y."/>
            <person name="Andersen M.H."/>
            <person name="Karst S.M."/>
            <person name="Dueholm M.S."/>
            <person name="Nielsen P.H."/>
            <person name="Albertsen M."/>
        </authorList>
    </citation>
    <scope>NUCLEOTIDE SEQUENCE [LARGE SCALE GENOMIC DNA]</scope>
    <source>
        <strain evidence="1">EsbW_18-Q3-R4-48_BATAC.463</strain>
    </source>
</reference>
<gene>
    <name evidence="1" type="ORF">IPJ38_19660</name>
</gene>
<evidence type="ECO:0000313" key="1">
    <source>
        <dbReference type="EMBL" id="MBK7416983.1"/>
    </source>
</evidence>
<protein>
    <submittedName>
        <fullName evidence="1">DUF2789 domain-containing protein</fullName>
    </submittedName>
</protein>
<organism evidence="1 2">
    <name type="scientific">Candidatus Dechloromonas phosphorivorans</name>
    <dbReference type="NCBI Taxonomy" id="2899244"/>
    <lineage>
        <taxon>Bacteria</taxon>
        <taxon>Pseudomonadati</taxon>
        <taxon>Pseudomonadota</taxon>
        <taxon>Betaproteobacteria</taxon>
        <taxon>Rhodocyclales</taxon>
        <taxon>Azonexaceae</taxon>
        <taxon>Dechloromonas</taxon>
    </lineage>
</organism>